<gene>
    <name evidence="1" type="ORF">EVAR_10176_1</name>
</gene>
<evidence type="ECO:0000313" key="1">
    <source>
        <dbReference type="EMBL" id="GBP12496.1"/>
    </source>
</evidence>
<reference evidence="1 2" key="1">
    <citation type="journal article" date="2019" name="Commun. Biol.">
        <title>The bagworm genome reveals a unique fibroin gene that provides high tensile strength.</title>
        <authorList>
            <person name="Kono N."/>
            <person name="Nakamura H."/>
            <person name="Ohtoshi R."/>
            <person name="Tomita M."/>
            <person name="Numata K."/>
            <person name="Arakawa K."/>
        </authorList>
    </citation>
    <scope>NUCLEOTIDE SEQUENCE [LARGE SCALE GENOMIC DNA]</scope>
</reference>
<protein>
    <submittedName>
        <fullName evidence="1">Uncharacterized protein</fullName>
    </submittedName>
</protein>
<organism evidence="1 2">
    <name type="scientific">Eumeta variegata</name>
    <name type="common">Bagworm moth</name>
    <name type="synonym">Eumeta japonica</name>
    <dbReference type="NCBI Taxonomy" id="151549"/>
    <lineage>
        <taxon>Eukaryota</taxon>
        <taxon>Metazoa</taxon>
        <taxon>Ecdysozoa</taxon>
        <taxon>Arthropoda</taxon>
        <taxon>Hexapoda</taxon>
        <taxon>Insecta</taxon>
        <taxon>Pterygota</taxon>
        <taxon>Neoptera</taxon>
        <taxon>Endopterygota</taxon>
        <taxon>Lepidoptera</taxon>
        <taxon>Glossata</taxon>
        <taxon>Ditrysia</taxon>
        <taxon>Tineoidea</taxon>
        <taxon>Psychidae</taxon>
        <taxon>Oiketicinae</taxon>
        <taxon>Eumeta</taxon>
    </lineage>
</organism>
<evidence type="ECO:0000313" key="2">
    <source>
        <dbReference type="Proteomes" id="UP000299102"/>
    </source>
</evidence>
<comment type="caution">
    <text evidence="1">The sequence shown here is derived from an EMBL/GenBank/DDBJ whole genome shotgun (WGS) entry which is preliminary data.</text>
</comment>
<keyword evidence="2" id="KW-1185">Reference proteome</keyword>
<sequence>MIRFGCSDRVGRIPSIQFDCSDLSWRGARWRALADADVRGRKRGKTRYGQFVRPGARDVSDSHGLKTP</sequence>
<dbReference type="EMBL" id="BGZK01000052">
    <property type="protein sequence ID" value="GBP12496.1"/>
    <property type="molecule type" value="Genomic_DNA"/>
</dbReference>
<accession>A0A4C1TE54</accession>
<name>A0A4C1TE54_EUMVA</name>
<dbReference type="Proteomes" id="UP000299102">
    <property type="component" value="Unassembled WGS sequence"/>
</dbReference>
<proteinExistence type="predicted"/>
<dbReference type="AlphaFoldDB" id="A0A4C1TE54"/>